<dbReference type="SMART" id="SM00054">
    <property type="entry name" value="EFh"/>
    <property type="match status" value="2"/>
</dbReference>
<evidence type="ECO:0000259" key="5">
    <source>
        <dbReference type="PROSITE" id="PS50222"/>
    </source>
</evidence>
<dbReference type="InterPro" id="IPR011992">
    <property type="entry name" value="EF-hand-dom_pair"/>
</dbReference>
<dbReference type="EMBL" id="HBUF01243000">
    <property type="protein sequence ID" value="CAG6677580.1"/>
    <property type="molecule type" value="Transcribed_RNA"/>
</dbReference>
<dbReference type="FunFam" id="1.10.238.10:FF:000112">
    <property type="entry name" value="EF-hand domain family, member D2"/>
    <property type="match status" value="1"/>
</dbReference>
<dbReference type="EMBL" id="HBUF01165676">
    <property type="protein sequence ID" value="CAG6651114.1"/>
    <property type="molecule type" value="Transcribed_RNA"/>
</dbReference>
<keyword evidence="4" id="KW-0175">Coiled coil</keyword>
<evidence type="ECO:0000256" key="2">
    <source>
        <dbReference type="ARBA" id="ARBA00022737"/>
    </source>
</evidence>
<dbReference type="GO" id="GO:0005509">
    <property type="term" value="F:calcium ion binding"/>
    <property type="evidence" value="ECO:0007669"/>
    <property type="project" value="InterPro"/>
</dbReference>
<dbReference type="EMBL" id="HBUF01346333">
    <property type="protein sequence ID" value="CAG6709729.1"/>
    <property type="molecule type" value="Transcribed_RNA"/>
</dbReference>
<dbReference type="PROSITE" id="PS00018">
    <property type="entry name" value="EF_HAND_1"/>
    <property type="match status" value="1"/>
</dbReference>
<protein>
    <submittedName>
        <fullName evidence="6">EF-hand domain-containing protein D2 homolog</fullName>
    </submittedName>
</protein>
<dbReference type="EMBL" id="HBUF01165679">
    <property type="protein sequence ID" value="CAG6651117.1"/>
    <property type="molecule type" value="Transcribed_RNA"/>
</dbReference>
<feature type="domain" description="EF-hand" evidence="5">
    <location>
        <begin position="84"/>
        <end position="119"/>
    </location>
</feature>
<feature type="domain" description="EF-hand" evidence="5">
    <location>
        <begin position="48"/>
        <end position="83"/>
    </location>
</feature>
<name>A0A8D8T0N7_9HEMI</name>
<dbReference type="CDD" id="cd00051">
    <property type="entry name" value="EFh"/>
    <property type="match status" value="1"/>
</dbReference>
<dbReference type="AlphaFoldDB" id="A0A8D8T0N7"/>
<evidence type="ECO:0000256" key="3">
    <source>
        <dbReference type="ARBA" id="ARBA00022837"/>
    </source>
</evidence>
<evidence type="ECO:0000256" key="1">
    <source>
        <dbReference type="ARBA" id="ARBA00022723"/>
    </source>
</evidence>
<dbReference type="EMBL" id="HBUF01574007">
    <property type="protein sequence ID" value="CAG6767648.1"/>
    <property type="molecule type" value="Transcribed_RNA"/>
</dbReference>
<organism evidence="6">
    <name type="scientific">Cacopsylla melanoneura</name>
    <dbReference type="NCBI Taxonomy" id="428564"/>
    <lineage>
        <taxon>Eukaryota</taxon>
        <taxon>Metazoa</taxon>
        <taxon>Ecdysozoa</taxon>
        <taxon>Arthropoda</taxon>
        <taxon>Hexapoda</taxon>
        <taxon>Insecta</taxon>
        <taxon>Pterygota</taxon>
        <taxon>Neoptera</taxon>
        <taxon>Paraneoptera</taxon>
        <taxon>Hemiptera</taxon>
        <taxon>Sternorrhyncha</taxon>
        <taxon>Psylloidea</taxon>
        <taxon>Psyllidae</taxon>
        <taxon>Psyllinae</taxon>
        <taxon>Cacopsylla</taxon>
    </lineage>
</organism>
<evidence type="ECO:0000313" key="6">
    <source>
        <dbReference type="EMBL" id="CAG6677580.1"/>
    </source>
</evidence>
<accession>A0A8D8T0N7</accession>
<dbReference type="InterPro" id="IPR040365">
    <property type="entry name" value="EFHD1/2"/>
</dbReference>
<dbReference type="SUPFAM" id="SSF47473">
    <property type="entry name" value="EF-hand"/>
    <property type="match status" value="1"/>
</dbReference>
<dbReference type="InterPro" id="IPR018247">
    <property type="entry name" value="EF_Hand_1_Ca_BS"/>
</dbReference>
<reference evidence="6" key="1">
    <citation type="submission" date="2021-05" db="EMBL/GenBank/DDBJ databases">
        <authorList>
            <person name="Alioto T."/>
            <person name="Alioto T."/>
            <person name="Gomez Garrido J."/>
        </authorList>
    </citation>
    <scope>NUCLEOTIDE SEQUENCE</scope>
</reference>
<dbReference type="EMBL" id="HBUF01574009">
    <property type="protein sequence ID" value="CAG6767650.1"/>
    <property type="molecule type" value="Transcribed_RNA"/>
</dbReference>
<evidence type="ECO:0000256" key="4">
    <source>
        <dbReference type="SAM" id="Coils"/>
    </source>
</evidence>
<dbReference type="InterPro" id="IPR002048">
    <property type="entry name" value="EF_hand_dom"/>
</dbReference>
<dbReference type="PANTHER" id="PTHR13025:SF6">
    <property type="entry name" value="EF-HAND DOMAIN-CONTAINING PROTEIN-RELATED"/>
    <property type="match status" value="1"/>
</dbReference>
<proteinExistence type="predicted"/>
<dbReference type="InterPro" id="IPR049025">
    <property type="entry name" value="AIF-1_EF_pair"/>
</dbReference>
<feature type="coiled-coil region" evidence="4">
    <location>
        <begin position="154"/>
        <end position="187"/>
    </location>
</feature>
<keyword evidence="3" id="KW-0106">Calcium</keyword>
<dbReference type="PROSITE" id="PS50222">
    <property type="entry name" value="EF_HAND_2"/>
    <property type="match status" value="2"/>
</dbReference>
<keyword evidence="1" id="KW-0479">Metal-binding</keyword>
<dbReference type="EMBL" id="HBUF01346334">
    <property type="protein sequence ID" value="CAG6709730.1"/>
    <property type="molecule type" value="Transcribed_RNA"/>
</dbReference>
<keyword evidence="2" id="KW-0677">Repeat</keyword>
<dbReference type="Gene3D" id="1.10.238.10">
    <property type="entry name" value="EF-hand"/>
    <property type="match status" value="1"/>
</dbReference>
<sequence>MPADSELSDILTRRQQINEDLIDGKPVIAQFKKVHVSIFSEFHEFSRRQIKEYENTFNKYDEGRDGFIDLEELKRMMEKLGAPQTHLGLKAMIKEVDEDNDNKISFREFLLIFRKAAAGELLEESGLSKLAKLTEINVDEVGVGGAKDFFEAKIRELRRTNKFEDEIREEQEERKREEEKKAQRRVAFQEKAALFKNGN</sequence>
<dbReference type="Pfam" id="PF21008">
    <property type="entry name" value="AIF-1"/>
    <property type="match status" value="1"/>
</dbReference>
<dbReference type="PANTHER" id="PTHR13025">
    <property type="entry name" value="EF-HAND DOMAIN-CONTAINING PROTEIN D"/>
    <property type="match status" value="1"/>
</dbReference>
<dbReference type="EMBL" id="HBUF01243001">
    <property type="protein sequence ID" value="CAG6677581.1"/>
    <property type="molecule type" value="Transcribed_RNA"/>
</dbReference>
<dbReference type="EMBL" id="HBUF01165675">
    <property type="protein sequence ID" value="CAG6651113.1"/>
    <property type="molecule type" value="Transcribed_RNA"/>
</dbReference>